<dbReference type="STRING" id="1300341.I595_1658"/>
<keyword evidence="1" id="KW-0812">Transmembrane</keyword>
<dbReference type="PATRIC" id="fig|1300341.3.peg.1846"/>
<accession>A0A0P7AVN0</accession>
<feature type="transmembrane region" description="Helical" evidence="1">
    <location>
        <begin position="21"/>
        <end position="42"/>
    </location>
</feature>
<name>A0A0P7AVN0_9FLAO</name>
<evidence type="ECO:0000313" key="3">
    <source>
        <dbReference type="Proteomes" id="UP000050280"/>
    </source>
</evidence>
<feature type="transmembrane region" description="Helical" evidence="1">
    <location>
        <begin position="62"/>
        <end position="82"/>
    </location>
</feature>
<evidence type="ECO:0000313" key="2">
    <source>
        <dbReference type="EMBL" id="KPM32010.1"/>
    </source>
</evidence>
<proteinExistence type="predicted"/>
<keyword evidence="1" id="KW-0472">Membrane</keyword>
<dbReference type="EMBL" id="LDJX01000003">
    <property type="protein sequence ID" value="KPM32010.1"/>
    <property type="molecule type" value="Genomic_DNA"/>
</dbReference>
<keyword evidence="3" id="KW-1185">Reference proteome</keyword>
<dbReference type="RefSeq" id="WP_054558828.1">
    <property type="nucleotide sequence ID" value="NZ_LDJX01000003.1"/>
</dbReference>
<comment type="caution">
    <text evidence="2">The sequence shown here is derived from an EMBL/GenBank/DDBJ whole genome shotgun (WGS) entry which is preliminary data.</text>
</comment>
<protein>
    <submittedName>
        <fullName evidence="2">Uncharacterized protein</fullName>
    </submittedName>
</protein>
<evidence type="ECO:0000256" key="1">
    <source>
        <dbReference type="SAM" id="Phobius"/>
    </source>
</evidence>
<dbReference type="AlphaFoldDB" id="A0A0P7AVN0"/>
<reference evidence="2 3" key="1">
    <citation type="submission" date="2015-09" db="EMBL/GenBank/DDBJ databases">
        <title>Genome sequence of the marine flavobacterium Croceitalea dokdonensis DOKDO 023 that contains proton- and sodium-pumping rhodopsins.</title>
        <authorList>
            <person name="Kwon S.-K."/>
            <person name="Lee H.K."/>
            <person name="Kwak M.-J."/>
            <person name="Kim J.F."/>
        </authorList>
    </citation>
    <scope>NUCLEOTIDE SEQUENCE [LARGE SCALE GENOMIC DNA]</scope>
    <source>
        <strain evidence="2 3">DOKDO 023</strain>
    </source>
</reference>
<dbReference type="Proteomes" id="UP000050280">
    <property type="component" value="Unassembled WGS sequence"/>
</dbReference>
<sequence length="142" mass="16468">MKSKHQMEHQVKNQVTNYVKKGVKIIFAICFGALIVFLVGYVVMRLWNWLMPELFSLSTIGYWQAVGLIVLAKIFFGFGSGGPGKKGMPKNRPLTRKCGPMRNEFSKWKHYDEFWKSEGEQAFENYLSKLEKGKNEEENPKQ</sequence>
<keyword evidence="1" id="KW-1133">Transmembrane helix</keyword>
<gene>
    <name evidence="2" type="ORF">I595_1658</name>
</gene>
<dbReference type="OrthoDB" id="1099872at2"/>
<organism evidence="2 3">
    <name type="scientific">Croceitalea dokdonensis DOKDO 023</name>
    <dbReference type="NCBI Taxonomy" id="1300341"/>
    <lineage>
        <taxon>Bacteria</taxon>
        <taxon>Pseudomonadati</taxon>
        <taxon>Bacteroidota</taxon>
        <taxon>Flavobacteriia</taxon>
        <taxon>Flavobacteriales</taxon>
        <taxon>Flavobacteriaceae</taxon>
        <taxon>Croceitalea</taxon>
    </lineage>
</organism>